<feature type="domain" description="DEAD-box RNA helicase Q" evidence="8">
    <location>
        <begin position="33"/>
        <end position="61"/>
    </location>
</feature>
<dbReference type="STRING" id="857967.G0QLL2"/>
<dbReference type="Pfam" id="PF00270">
    <property type="entry name" value="DEAD"/>
    <property type="match status" value="1"/>
</dbReference>
<dbReference type="GO" id="GO:0003724">
    <property type="term" value="F:RNA helicase activity"/>
    <property type="evidence" value="ECO:0007669"/>
    <property type="project" value="InterPro"/>
</dbReference>
<keyword evidence="4" id="KW-0067">ATP-binding</keyword>
<protein>
    <submittedName>
        <fullName evidence="9">Uncharacterized protein</fullName>
    </submittedName>
</protein>
<accession>G0QLL2</accession>
<evidence type="ECO:0000256" key="2">
    <source>
        <dbReference type="ARBA" id="ARBA00022801"/>
    </source>
</evidence>
<feature type="short sequence motif" description="Q motif" evidence="5">
    <location>
        <begin position="33"/>
        <end position="61"/>
    </location>
</feature>
<keyword evidence="2" id="KW-0378">Hydrolase</keyword>
<dbReference type="PROSITE" id="PS51195">
    <property type="entry name" value="Q_MOTIF"/>
    <property type="match status" value="1"/>
</dbReference>
<dbReference type="RefSeq" id="XP_004039117.1">
    <property type="nucleotide sequence ID" value="XM_004039069.1"/>
</dbReference>
<dbReference type="InterPro" id="IPR014001">
    <property type="entry name" value="Helicase_ATP-bd"/>
</dbReference>
<dbReference type="SMART" id="SM00487">
    <property type="entry name" value="DEXDc"/>
    <property type="match status" value="1"/>
</dbReference>
<evidence type="ECO:0000259" key="7">
    <source>
        <dbReference type="PROSITE" id="PS51192"/>
    </source>
</evidence>
<dbReference type="GO" id="GO:0003676">
    <property type="term" value="F:nucleic acid binding"/>
    <property type="evidence" value="ECO:0007669"/>
    <property type="project" value="InterPro"/>
</dbReference>
<dbReference type="InterPro" id="IPR011545">
    <property type="entry name" value="DEAD/DEAH_box_helicase_dom"/>
</dbReference>
<dbReference type="Gene3D" id="3.40.50.300">
    <property type="entry name" value="P-loop containing nucleotide triphosphate hydrolases"/>
    <property type="match status" value="2"/>
</dbReference>
<dbReference type="Pfam" id="PF00271">
    <property type="entry name" value="Helicase_C"/>
    <property type="match status" value="1"/>
</dbReference>
<keyword evidence="3" id="KW-0347">Helicase</keyword>
<dbReference type="InterPro" id="IPR001650">
    <property type="entry name" value="Helicase_C-like"/>
</dbReference>
<keyword evidence="1" id="KW-0547">Nucleotide-binding</keyword>
<dbReference type="InterPro" id="IPR027417">
    <property type="entry name" value="P-loop_NTPase"/>
</dbReference>
<feature type="region of interest" description="Disordered" evidence="6">
    <location>
        <begin position="1"/>
        <end position="24"/>
    </location>
</feature>
<dbReference type="EMBL" id="GL983275">
    <property type="protein sequence ID" value="EGR33893.1"/>
    <property type="molecule type" value="Genomic_DNA"/>
</dbReference>
<evidence type="ECO:0000256" key="3">
    <source>
        <dbReference type="ARBA" id="ARBA00022806"/>
    </source>
</evidence>
<feature type="domain" description="Helicase ATP-binding" evidence="7">
    <location>
        <begin position="64"/>
        <end position="238"/>
    </location>
</feature>
<name>G0QLL2_ICHMU</name>
<sequence length="389" mass="45320">MSHEEDNIPDYDSDDEPNKVHQPKNDQMVANHSSFNDFNLKEDLLRSVKEAGFERPSEVQYNCIPNAIHGTDILCQAKAGTGKTAVFVLSVLNQLAEDTPPYSCLVLCHTRELAFQIKNEFKRLGKYTNFKTRAIFGGVEEQDDIAILKQKKPHILVATPGRCLSLINMKNSVIEAKNVKYFVVDECDRVMESIKMRSDVQEIFMKLPLQKQVMMFSGTMSTESKKICRKFMKDQLEIFIEDNAKLVLHGLEQYHLKLEEKQKIPILIQFLNQLSFNQVIIFVNKVERAIYLSKYLQEEKKLENSVIYRTLSQDQRTKVYSEFKEGKKEFQLQLIYSEEVLILKELTQLLILICLKNKMIICIELEEQVVLKQKELLFLSFLLKIMNRF</sequence>
<dbReference type="GO" id="GO:0005524">
    <property type="term" value="F:ATP binding"/>
    <property type="evidence" value="ECO:0007669"/>
    <property type="project" value="UniProtKB-KW"/>
</dbReference>
<dbReference type="SUPFAM" id="SSF52540">
    <property type="entry name" value="P-loop containing nucleoside triphosphate hydrolases"/>
    <property type="match status" value="2"/>
</dbReference>
<dbReference type="Proteomes" id="UP000008983">
    <property type="component" value="Unassembled WGS sequence"/>
</dbReference>
<evidence type="ECO:0000256" key="6">
    <source>
        <dbReference type="SAM" id="MobiDB-lite"/>
    </source>
</evidence>
<dbReference type="PANTHER" id="PTHR47959">
    <property type="entry name" value="ATP-DEPENDENT RNA HELICASE RHLE-RELATED"/>
    <property type="match status" value="1"/>
</dbReference>
<reference evidence="9 10" key="1">
    <citation type="submission" date="2011-07" db="EMBL/GenBank/DDBJ databases">
        <authorList>
            <person name="Coyne R."/>
            <person name="Brami D."/>
            <person name="Johnson J."/>
            <person name="Hostetler J."/>
            <person name="Hannick L."/>
            <person name="Clark T."/>
            <person name="Cassidy-Hanley D."/>
            <person name="Inman J."/>
        </authorList>
    </citation>
    <scope>NUCLEOTIDE SEQUENCE [LARGE SCALE GENOMIC DNA]</scope>
    <source>
        <strain evidence="9 10">G5</strain>
    </source>
</reference>
<dbReference type="eggNOG" id="KOG0329">
    <property type="taxonomic scope" value="Eukaryota"/>
</dbReference>
<dbReference type="PANTHER" id="PTHR47959:SF1">
    <property type="entry name" value="ATP-DEPENDENT RNA HELICASE DBPA"/>
    <property type="match status" value="1"/>
</dbReference>
<gene>
    <name evidence="9" type="ORF">IMG5_032380</name>
</gene>
<dbReference type="InterPro" id="IPR050079">
    <property type="entry name" value="DEAD_box_RNA_helicase"/>
</dbReference>
<evidence type="ECO:0000256" key="1">
    <source>
        <dbReference type="ARBA" id="ARBA00022741"/>
    </source>
</evidence>
<proteinExistence type="predicted"/>
<dbReference type="GO" id="GO:0016787">
    <property type="term" value="F:hydrolase activity"/>
    <property type="evidence" value="ECO:0007669"/>
    <property type="project" value="UniProtKB-KW"/>
</dbReference>
<dbReference type="GeneID" id="14910081"/>
<evidence type="ECO:0000259" key="8">
    <source>
        <dbReference type="PROSITE" id="PS51195"/>
    </source>
</evidence>
<organism evidence="9 10">
    <name type="scientific">Ichthyophthirius multifiliis</name>
    <name type="common">White spot disease agent</name>
    <name type="synonym">Ich</name>
    <dbReference type="NCBI Taxonomy" id="5932"/>
    <lineage>
        <taxon>Eukaryota</taxon>
        <taxon>Sar</taxon>
        <taxon>Alveolata</taxon>
        <taxon>Ciliophora</taxon>
        <taxon>Intramacronucleata</taxon>
        <taxon>Oligohymenophorea</taxon>
        <taxon>Hymenostomatida</taxon>
        <taxon>Ophryoglenina</taxon>
        <taxon>Ichthyophthirius</taxon>
    </lineage>
</organism>
<evidence type="ECO:0000256" key="5">
    <source>
        <dbReference type="PROSITE-ProRule" id="PRU00552"/>
    </source>
</evidence>
<dbReference type="InParanoid" id="G0QLL2"/>
<dbReference type="GO" id="GO:0005829">
    <property type="term" value="C:cytosol"/>
    <property type="evidence" value="ECO:0007669"/>
    <property type="project" value="TreeGrafter"/>
</dbReference>
<evidence type="ECO:0000313" key="9">
    <source>
        <dbReference type="EMBL" id="EGR33893.1"/>
    </source>
</evidence>
<evidence type="ECO:0000256" key="4">
    <source>
        <dbReference type="ARBA" id="ARBA00022840"/>
    </source>
</evidence>
<dbReference type="InterPro" id="IPR014014">
    <property type="entry name" value="RNA_helicase_DEAD_Q_motif"/>
</dbReference>
<keyword evidence="10" id="KW-1185">Reference proteome</keyword>
<dbReference type="OrthoDB" id="10265785at2759"/>
<dbReference type="OMA" id="RSKNWQQ"/>
<evidence type="ECO:0000313" key="10">
    <source>
        <dbReference type="Proteomes" id="UP000008983"/>
    </source>
</evidence>
<dbReference type="AlphaFoldDB" id="G0QLL2"/>
<dbReference type="PROSITE" id="PS51192">
    <property type="entry name" value="HELICASE_ATP_BIND_1"/>
    <property type="match status" value="1"/>
</dbReference>